<gene>
    <name evidence="5" type="ORF">BECKUNK1418G_GA0071005_10552</name>
    <name evidence="6" type="ORF">BECKUNK1418H_GA0071006_101716</name>
</gene>
<reference evidence="5" key="1">
    <citation type="submission" date="2019-02" db="EMBL/GenBank/DDBJ databases">
        <authorList>
            <person name="Gruber-Vodicka R. H."/>
            <person name="Seah K. B. B."/>
        </authorList>
    </citation>
    <scope>NUCLEOTIDE SEQUENCE</scope>
    <source>
        <strain evidence="6">BECK_BY19</strain>
        <strain evidence="5">BECK_BY8</strain>
    </source>
</reference>
<name>A0A451AG48_9GAMM</name>
<feature type="transmembrane region" description="Helical" evidence="2">
    <location>
        <begin position="39"/>
        <end position="59"/>
    </location>
</feature>
<evidence type="ECO:0000259" key="4">
    <source>
        <dbReference type="Pfam" id="PF08308"/>
    </source>
</evidence>
<dbReference type="InterPro" id="IPR016187">
    <property type="entry name" value="CTDL_fold"/>
</dbReference>
<feature type="region of interest" description="Disordered" evidence="1">
    <location>
        <begin position="217"/>
        <end position="248"/>
    </location>
</feature>
<feature type="region of interest" description="Disordered" evidence="1">
    <location>
        <begin position="352"/>
        <end position="381"/>
    </location>
</feature>
<dbReference type="InterPro" id="IPR013229">
    <property type="entry name" value="PEGA"/>
</dbReference>
<dbReference type="AlphaFoldDB" id="A0A451AG48"/>
<organism evidence="5">
    <name type="scientific">Candidatus Kentrum sp. UNK</name>
    <dbReference type="NCBI Taxonomy" id="2126344"/>
    <lineage>
        <taxon>Bacteria</taxon>
        <taxon>Pseudomonadati</taxon>
        <taxon>Pseudomonadota</taxon>
        <taxon>Gammaproteobacteria</taxon>
        <taxon>Candidatus Kentrum</taxon>
    </lineage>
</organism>
<dbReference type="Pfam" id="PF03781">
    <property type="entry name" value="FGE-sulfatase"/>
    <property type="match status" value="1"/>
</dbReference>
<keyword evidence="2" id="KW-0472">Membrane</keyword>
<evidence type="ECO:0000313" key="5">
    <source>
        <dbReference type="EMBL" id="VFK65006.1"/>
    </source>
</evidence>
<evidence type="ECO:0000313" key="6">
    <source>
        <dbReference type="EMBL" id="VFK69641.1"/>
    </source>
</evidence>
<evidence type="ECO:0000256" key="1">
    <source>
        <dbReference type="SAM" id="MobiDB-lite"/>
    </source>
</evidence>
<feature type="compositionally biased region" description="Low complexity" evidence="1">
    <location>
        <begin position="360"/>
        <end position="371"/>
    </location>
</feature>
<dbReference type="Pfam" id="PF08308">
    <property type="entry name" value="PEGA"/>
    <property type="match status" value="3"/>
</dbReference>
<feature type="domain" description="PEGA" evidence="4">
    <location>
        <begin position="244"/>
        <end position="305"/>
    </location>
</feature>
<dbReference type="SUPFAM" id="SSF56436">
    <property type="entry name" value="C-type lectin-like"/>
    <property type="match status" value="1"/>
</dbReference>
<keyword evidence="2" id="KW-0812">Transmembrane</keyword>
<feature type="domain" description="PEGA" evidence="4">
    <location>
        <begin position="152"/>
        <end position="217"/>
    </location>
</feature>
<feature type="domain" description="Sulfatase-modifying factor enzyme-like" evidence="3">
    <location>
        <begin position="358"/>
        <end position="589"/>
    </location>
</feature>
<dbReference type="GO" id="GO:0120147">
    <property type="term" value="F:formylglycine-generating oxidase activity"/>
    <property type="evidence" value="ECO:0007669"/>
    <property type="project" value="TreeGrafter"/>
</dbReference>
<evidence type="ECO:0000259" key="3">
    <source>
        <dbReference type="Pfam" id="PF03781"/>
    </source>
</evidence>
<protein>
    <submittedName>
        <fullName evidence="5">Formylglycine-generating enzyme, required for sulfatase activity, contains SUMF1/FGE domain</fullName>
    </submittedName>
</protein>
<dbReference type="EMBL" id="CAADFZ010000055">
    <property type="protein sequence ID" value="VFK65006.1"/>
    <property type="molecule type" value="Genomic_DNA"/>
</dbReference>
<dbReference type="Gene3D" id="3.90.1580.10">
    <property type="entry name" value="paralog of FGE (formylglycine-generating enzyme)"/>
    <property type="match status" value="1"/>
</dbReference>
<dbReference type="PANTHER" id="PTHR23150">
    <property type="entry name" value="SULFATASE MODIFYING FACTOR 1, 2"/>
    <property type="match status" value="1"/>
</dbReference>
<keyword evidence="2" id="KW-1133">Transmembrane helix</keyword>
<dbReference type="InterPro" id="IPR005532">
    <property type="entry name" value="SUMF_dom"/>
</dbReference>
<feature type="domain" description="PEGA" evidence="4">
    <location>
        <begin position="73"/>
        <end position="137"/>
    </location>
</feature>
<dbReference type="InterPro" id="IPR042095">
    <property type="entry name" value="SUMF_sf"/>
</dbReference>
<dbReference type="EMBL" id="CAADGD010000017">
    <property type="protein sequence ID" value="VFK69641.1"/>
    <property type="molecule type" value="Genomic_DNA"/>
</dbReference>
<dbReference type="InterPro" id="IPR051043">
    <property type="entry name" value="Sulfatase_Mod_Factor_Kinase"/>
</dbReference>
<sequence>MNTDPNSLPSTEVPPEIRLDLEGLDGSNYVLSRINWKKYVLGIVALFIVAGVAWCFVLNEEPCFSSPKYAQFVVDANIPDAMVYIDGKDSGQLTPAPYTLAPGEYRIRVEKADFYPVEARITLARGKEHTLYAALIQKEPICEGDRCRPRIDLVVDANVPGDVYIDRKSVGATGPVPHALSPGRHEIAVTKEGYEPFATIIDVAAGEKHTLHAALTRAPEPLPEPLDNLPDNSQSSRPDPGPASLIVRAGSPEGKLYIDQEFVGAPSPLPYPLSPGKHRIKITKEGSQSLETVIDVAAGEKHHLHALFAALEQEKSYRTVSPRREDSARLGGRERCNRLAGSPKIPKMKEIVSRKERMGSSADSSEDASAAHSEEGPQRHAFSLGVTEVTFEEYDRFACATGRGLPHDSGWGRGRRPVINVNWNDAAAYAEWLAKKTGRGFRLPTEEEWEYAARGESATRYFWGDDEQSACAYANGYDESAKRVHRYYWDNLSCDDGQANTAPVGSYRPNSFALSDMIGNVREWTADCWQGNSSILPKDGAKAPGSPEICSWRVIRGGAWLSSPSSLEPTHRGKSIADGASNSIGFRLAEDP</sequence>
<proteinExistence type="predicted"/>
<dbReference type="PANTHER" id="PTHR23150:SF35">
    <property type="entry name" value="BLL6746 PROTEIN"/>
    <property type="match status" value="1"/>
</dbReference>
<accession>A0A451AG48</accession>
<evidence type="ECO:0000256" key="2">
    <source>
        <dbReference type="SAM" id="Phobius"/>
    </source>
</evidence>